<accession>A0ABU6UCF9</accession>
<proteinExistence type="predicted"/>
<evidence type="ECO:0000259" key="4">
    <source>
        <dbReference type="Pfam" id="PF01627"/>
    </source>
</evidence>
<dbReference type="InterPro" id="IPR036641">
    <property type="entry name" value="HPT_dom_sf"/>
</dbReference>
<organism evidence="5 6">
    <name type="scientific">Stylosanthes scabra</name>
    <dbReference type="NCBI Taxonomy" id="79078"/>
    <lineage>
        <taxon>Eukaryota</taxon>
        <taxon>Viridiplantae</taxon>
        <taxon>Streptophyta</taxon>
        <taxon>Embryophyta</taxon>
        <taxon>Tracheophyta</taxon>
        <taxon>Spermatophyta</taxon>
        <taxon>Magnoliopsida</taxon>
        <taxon>eudicotyledons</taxon>
        <taxon>Gunneridae</taxon>
        <taxon>Pentapetalae</taxon>
        <taxon>rosids</taxon>
        <taxon>fabids</taxon>
        <taxon>Fabales</taxon>
        <taxon>Fabaceae</taxon>
        <taxon>Papilionoideae</taxon>
        <taxon>50 kb inversion clade</taxon>
        <taxon>dalbergioids sensu lato</taxon>
        <taxon>Dalbergieae</taxon>
        <taxon>Pterocarpus clade</taxon>
        <taxon>Stylosanthes</taxon>
    </lineage>
</organism>
<dbReference type="InterPro" id="IPR008207">
    <property type="entry name" value="Sig_transdc_His_kin_Hpt_dom"/>
</dbReference>
<comment type="subcellular location">
    <subcellularLocation>
        <location evidence="3">Cytoplasm</location>
        <location evidence="3">Cytosol</location>
    </subcellularLocation>
    <subcellularLocation>
        <location evidence="3">Nucleus</location>
    </subcellularLocation>
</comment>
<dbReference type="Gene3D" id="1.20.120.160">
    <property type="entry name" value="HPT domain"/>
    <property type="match status" value="1"/>
</dbReference>
<keyword evidence="6" id="KW-1185">Reference proteome</keyword>
<comment type="caution">
    <text evidence="5">The sequence shown here is derived from an EMBL/GenBank/DDBJ whole genome shotgun (WGS) entry which is preliminary data.</text>
</comment>
<evidence type="ECO:0000313" key="6">
    <source>
        <dbReference type="Proteomes" id="UP001341840"/>
    </source>
</evidence>
<feature type="domain" description="HPt" evidence="4">
    <location>
        <begin position="47"/>
        <end position="131"/>
    </location>
</feature>
<name>A0ABU6UCF9_9FABA</name>
<keyword evidence="2 3" id="KW-0902">Two-component regulatory system</keyword>
<dbReference type="PANTHER" id="PTHR28242:SF63">
    <property type="entry name" value="HISTIDINE-CONTAINING PHOSPHOTRANSFER PROTEIN"/>
    <property type="match status" value="1"/>
</dbReference>
<keyword evidence="1 3" id="KW-0932">Cytokinin signaling pathway</keyword>
<protein>
    <recommendedName>
        <fullName evidence="3">Histidine-containing phosphotransfer protein</fullName>
    </recommendedName>
</protein>
<evidence type="ECO:0000256" key="1">
    <source>
        <dbReference type="ARBA" id="ARBA00022864"/>
    </source>
</evidence>
<dbReference type="Proteomes" id="UP001341840">
    <property type="component" value="Unassembled WGS sequence"/>
</dbReference>
<evidence type="ECO:0000256" key="3">
    <source>
        <dbReference type="RuleBase" id="RU369004"/>
    </source>
</evidence>
<comment type="domain">
    <text evidence="3">Histidine-containing phosphotransfer domain (HPt) contains an active histidine that mediates the phosphotransfer.</text>
</comment>
<comment type="function">
    <text evidence="3">Functions as a two-component phosphorelay mediators between cytokinin sensor histidine kinases and response regulators (B-type ARRs). Plays an important role in propagating cytokinin signal transduction.</text>
</comment>
<dbReference type="Pfam" id="PF01627">
    <property type="entry name" value="Hpt"/>
    <property type="match status" value="1"/>
</dbReference>
<gene>
    <name evidence="5" type="ORF">PIB30_037571</name>
</gene>
<dbReference type="PANTHER" id="PTHR28242">
    <property type="entry name" value="PHOSPHORELAY INTERMEDIATE PROTEIN YPD1"/>
    <property type="match status" value="1"/>
</dbReference>
<reference evidence="5 6" key="1">
    <citation type="journal article" date="2023" name="Plants (Basel)">
        <title>Bridging the Gap: Combining Genomics and Transcriptomics Approaches to Understand Stylosanthes scabra, an Orphan Legume from the Brazilian Caatinga.</title>
        <authorList>
            <person name="Ferreira-Neto J.R.C."/>
            <person name="da Silva M.D."/>
            <person name="Binneck E."/>
            <person name="de Melo N.F."/>
            <person name="da Silva R.H."/>
            <person name="de Melo A.L.T.M."/>
            <person name="Pandolfi V."/>
            <person name="Bustamante F.O."/>
            <person name="Brasileiro-Vidal A.C."/>
            <person name="Benko-Iseppon A.M."/>
        </authorList>
    </citation>
    <scope>NUCLEOTIDE SEQUENCE [LARGE SCALE GENOMIC DNA]</scope>
    <source>
        <tissue evidence="5">Leaves</tissue>
    </source>
</reference>
<evidence type="ECO:0000256" key="2">
    <source>
        <dbReference type="ARBA" id="ARBA00023012"/>
    </source>
</evidence>
<dbReference type="SUPFAM" id="SSF47226">
    <property type="entry name" value="Histidine-containing phosphotransfer domain, HPT domain"/>
    <property type="match status" value="1"/>
</dbReference>
<evidence type="ECO:0000313" key="5">
    <source>
        <dbReference type="EMBL" id="MED6158932.1"/>
    </source>
</evidence>
<dbReference type="EMBL" id="JASCZI010121018">
    <property type="protein sequence ID" value="MED6158932.1"/>
    <property type="molecule type" value="Genomic_DNA"/>
</dbReference>
<sequence length="283" mass="32368">MADVSHLKLQLFETFETMKKEGLVDEHFVFIHSLKDNIEDHFFLEVIPEFCSDTREVLKNLAQTIKYDDNLDYDQMREHVNKIKGSCLSFLGASRMAEACCAFEDAVNTASREECLKAVLKAKREYDAVEAKLHICLQEDLNVALAEMVTLSLMENRQLLQPLYYGFHCYLIKFHMSCHIIDLDSYLQKDKFNPRFYVAADTDNMSLQKAQLLENSLAAQYYNFPLGVRNDSTVSTRSPNESLTLTPLRLYILSISVTLTNANVPLLCTFLMLGSLASKPETF</sequence>
<dbReference type="InterPro" id="IPR045871">
    <property type="entry name" value="AHP1-5/YPD1"/>
</dbReference>